<keyword evidence="7" id="KW-1185">Reference proteome</keyword>
<protein>
    <submittedName>
        <fullName evidence="6">Structural maintenance of chromosome 1 protein, putative isoform 1</fullName>
    </submittedName>
</protein>
<name>A0A6A2ZLL2_HIBSY</name>
<dbReference type="GO" id="GO:0043328">
    <property type="term" value="P:protein transport to vacuole involved in ubiquitin-dependent protein catabolic process via the multivesicular body sorting pathway"/>
    <property type="evidence" value="ECO:0007669"/>
    <property type="project" value="InterPro"/>
</dbReference>
<dbReference type="Gene3D" id="1.20.58.160">
    <property type="match status" value="1"/>
</dbReference>
<dbReference type="GO" id="GO:0043130">
    <property type="term" value="F:ubiquitin binding"/>
    <property type="evidence" value="ECO:0007669"/>
    <property type="project" value="InterPro"/>
</dbReference>
<feature type="region of interest" description="Disordered" evidence="4">
    <location>
        <begin position="82"/>
        <end position="103"/>
    </location>
</feature>
<evidence type="ECO:0000256" key="2">
    <source>
        <dbReference type="ARBA" id="ARBA00007708"/>
    </source>
</evidence>
<comment type="similarity">
    <text evidence="2">Belongs to the TOM1 family.</text>
</comment>
<dbReference type="Proteomes" id="UP000436088">
    <property type="component" value="Unassembled WGS sequence"/>
</dbReference>
<evidence type="ECO:0000256" key="1">
    <source>
        <dbReference type="ARBA" id="ARBA00004170"/>
    </source>
</evidence>
<evidence type="ECO:0000256" key="4">
    <source>
        <dbReference type="SAM" id="MobiDB-lite"/>
    </source>
</evidence>
<evidence type="ECO:0000313" key="6">
    <source>
        <dbReference type="EMBL" id="KAE8692189.1"/>
    </source>
</evidence>
<dbReference type="GO" id="GO:0005737">
    <property type="term" value="C:cytoplasm"/>
    <property type="evidence" value="ECO:0007669"/>
    <property type="project" value="UniProtKB-ARBA"/>
</dbReference>
<gene>
    <name evidence="6" type="ORF">F3Y22_tig00110858pilonHSYRG00234</name>
</gene>
<dbReference type="InterPro" id="IPR038425">
    <property type="entry name" value="GAT_sf"/>
</dbReference>
<dbReference type="PANTHER" id="PTHR46646">
    <property type="entry name" value="TOM1-LIKE PROTEIN 1"/>
    <property type="match status" value="1"/>
</dbReference>
<comment type="caution">
    <text evidence="6">The sequence shown here is derived from an EMBL/GenBank/DDBJ whole genome shotgun (WGS) entry which is preliminary data.</text>
</comment>
<evidence type="ECO:0000259" key="5">
    <source>
        <dbReference type="PROSITE" id="PS50909"/>
    </source>
</evidence>
<feature type="compositionally biased region" description="Basic and acidic residues" evidence="4">
    <location>
        <begin position="92"/>
        <end position="103"/>
    </location>
</feature>
<dbReference type="SUPFAM" id="SSF89009">
    <property type="entry name" value="GAT-like domain"/>
    <property type="match status" value="1"/>
</dbReference>
<dbReference type="InterPro" id="IPR004152">
    <property type="entry name" value="GAT_dom"/>
</dbReference>
<dbReference type="Pfam" id="PF03127">
    <property type="entry name" value="GAT"/>
    <property type="match status" value="1"/>
</dbReference>
<keyword evidence="3" id="KW-0472">Membrane</keyword>
<proteinExistence type="inferred from homology"/>
<accession>A0A6A2ZLL2</accession>
<dbReference type="EMBL" id="VEPZ02001139">
    <property type="protein sequence ID" value="KAE8692189.1"/>
    <property type="molecule type" value="Genomic_DNA"/>
</dbReference>
<dbReference type="GO" id="GO:0035091">
    <property type="term" value="F:phosphatidylinositol binding"/>
    <property type="evidence" value="ECO:0007669"/>
    <property type="project" value="InterPro"/>
</dbReference>
<dbReference type="AlphaFoldDB" id="A0A6A2ZLL2"/>
<evidence type="ECO:0000313" key="7">
    <source>
        <dbReference type="Proteomes" id="UP000436088"/>
    </source>
</evidence>
<dbReference type="GO" id="GO:0016020">
    <property type="term" value="C:membrane"/>
    <property type="evidence" value="ECO:0007669"/>
    <property type="project" value="UniProtKB-SubCell"/>
</dbReference>
<comment type="subcellular location">
    <subcellularLocation>
        <location evidence="1">Membrane</location>
        <topology evidence="1">Peripheral membrane protein</topology>
    </subcellularLocation>
</comment>
<sequence>MGPEVGDFTYSYGSLSAEEKKEVFEVTRNSLEDELTESMLEKWKQSQPVIQMIIESTTDDDGVLFEALNLHDELQRVISKFEEQSASPSTNEEPKVRASPTIHKETVMSVAETVDGNERAVTIKHD</sequence>
<feature type="domain" description="GAT" evidence="5">
    <location>
        <begin position="1"/>
        <end position="86"/>
    </location>
</feature>
<reference evidence="6" key="1">
    <citation type="submission" date="2019-09" db="EMBL/GenBank/DDBJ databases">
        <title>Draft genome information of white flower Hibiscus syriacus.</title>
        <authorList>
            <person name="Kim Y.-M."/>
        </authorList>
    </citation>
    <scope>NUCLEOTIDE SEQUENCE [LARGE SCALE GENOMIC DNA]</scope>
    <source>
        <strain evidence="6">YM2019G1</strain>
    </source>
</reference>
<dbReference type="InterPro" id="IPR044836">
    <property type="entry name" value="TOL_plant"/>
</dbReference>
<organism evidence="6 7">
    <name type="scientific">Hibiscus syriacus</name>
    <name type="common">Rose of Sharon</name>
    <dbReference type="NCBI Taxonomy" id="106335"/>
    <lineage>
        <taxon>Eukaryota</taxon>
        <taxon>Viridiplantae</taxon>
        <taxon>Streptophyta</taxon>
        <taxon>Embryophyta</taxon>
        <taxon>Tracheophyta</taxon>
        <taxon>Spermatophyta</taxon>
        <taxon>Magnoliopsida</taxon>
        <taxon>eudicotyledons</taxon>
        <taxon>Gunneridae</taxon>
        <taxon>Pentapetalae</taxon>
        <taxon>rosids</taxon>
        <taxon>malvids</taxon>
        <taxon>Malvales</taxon>
        <taxon>Malvaceae</taxon>
        <taxon>Malvoideae</taxon>
        <taxon>Hibiscus</taxon>
    </lineage>
</organism>
<evidence type="ECO:0000256" key="3">
    <source>
        <dbReference type="ARBA" id="ARBA00023136"/>
    </source>
</evidence>
<dbReference type="PROSITE" id="PS50909">
    <property type="entry name" value="GAT"/>
    <property type="match status" value="1"/>
</dbReference>
<dbReference type="PANTHER" id="PTHR46646:SF5">
    <property type="entry name" value="TOM1-LIKE PROTEIN 2"/>
    <property type="match status" value="1"/>
</dbReference>